<dbReference type="Pfam" id="PF02801">
    <property type="entry name" value="Ketoacyl-synt_C"/>
    <property type="match status" value="1"/>
</dbReference>
<evidence type="ECO:0000313" key="11">
    <source>
        <dbReference type="Proteomes" id="UP001338125"/>
    </source>
</evidence>
<dbReference type="InterPro" id="IPR016035">
    <property type="entry name" value="Acyl_Trfase/lysoPLipase"/>
</dbReference>
<dbReference type="InterPro" id="IPR049552">
    <property type="entry name" value="PKS_DH_N"/>
</dbReference>
<evidence type="ECO:0000313" key="10">
    <source>
        <dbReference type="EMBL" id="KAK5991366.1"/>
    </source>
</evidence>
<dbReference type="InterPro" id="IPR042104">
    <property type="entry name" value="PKS_dehydratase_sf"/>
</dbReference>
<protein>
    <submittedName>
        <fullName evidence="10">Non-reducing polyketide synthase PKS16</fullName>
    </submittedName>
</protein>
<organism evidence="10 11">
    <name type="scientific">Cladobotryum mycophilum</name>
    <dbReference type="NCBI Taxonomy" id="491253"/>
    <lineage>
        <taxon>Eukaryota</taxon>
        <taxon>Fungi</taxon>
        <taxon>Dikarya</taxon>
        <taxon>Ascomycota</taxon>
        <taxon>Pezizomycotina</taxon>
        <taxon>Sordariomycetes</taxon>
        <taxon>Hypocreomycetidae</taxon>
        <taxon>Hypocreales</taxon>
        <taxon>Hypocreaceae</taxon>
        <taxon>Cladobotryum</taxon>
    </lineage>
</organism>
<name>A0ABR0SHQ4_9HYPO</name>
<dbReference type="InterPro" id="IPR029058">
    <property type="entry name" value="AB_hydrolase_fold"/>
</dbReference>
<keyword evidence="11" id="KW-1185">Reference proteome</keyword>
<dbReference type="InterPro" id="IPR014030">
    <property type="entry name" value="Ketoacyl_synth_N"/>
</dbReference>
<dbReference type="EMBL" id="JAVFKD010000014">
    <property type="protein sequence ID" value="KAK5991366.1"/>
    <property type="molecule type" value="Genomic_DNA"/>
</dbReference>
<gene>
    <name evidence="10" type="ORF">PT974_09647</name>
</gene>
<dbReference type="Gene3D" id="3.30.70.3290">
    <property type="match status" value="1"/>
</dbReference>
<dbReference type="InterPro" id="IPR049900">
    <property type="entry name" value="PKS_mFAS_DH"/>
</dbReference>
<dbReference type="InterPro" id="IPR018201">
    <property type="entry name" value="Ketoacyl_synth_AS"/>
</dbReference>
<dbReference type="InterPro" id="IPR020841">
    <property type="entry name" value="PKS_Beta-ketoAc_synthase_dom"/>
</dbReference>
<reference evidence="10 11" key="1">
    <citation type="submission" date="2024-01" db="EMBL/GenBank/DDBJ databases">
        <title>Complete genome of Cladobotryum mycophilum ATHUM6906.</title>
        <authorList>
            <person name="Christinaki A.C."/>
            <person name="Myridakis A.I."/>
            <person name="Kouvelis V.N."/>
        </authorList>
    </citation>
    <scope>NUCLEOTIDE SEQUENCE [LARGE SCALE GENOMIC DNA]</scope>
    <source>
        <strain evidence="10 11">ATHUM6906</strain>
    </source>
</reference>
<evidence type="ECO:0000259" key="9">
    <source>
        <dbReference type="PROSITE" id="PS52019"/>
    </source>
</evidence>
<dbReference type="Pfam" id="PF22621">
    <property type="entry name" value="CurL-like_PKS_C"/>
    <property type="match status" value="1"/>
</dbReference>
<dbReference type="InterPro" id="IPR050091">
    <property type="entry name" value="PKS_NRPS_Biosynth_Enz"/>
</dbReference>
<dbReference type="SUPFAM" id="SSF55048">
    <property type="entry name" value="Probable ACP-binding domain of malonyl-CoA ACP transacylase"/>
    <property type="match status" value="1"/>
</dbReference>
<evidence type="ECO:0000256" key="4">
    <source>
        <dbReference type="ARBA" id="ARBA00023268"/>
    </source>
</evidence>
<dbReference type="PANTHER" id="PTHR43775">
    <property type="entry name" value="FATTY ACID SYNTHASE"/>
    <property type="match status" value="1"/>
</dbReference>
<dbReference type="InterPro" id="IPR014031">
    <property type="entry name" value="Ketoacyl_synth_C"/>
</dbReference>
<dbReference type="InterPro" id="IPR016039">
    <property type="entry name" value="Thiolase-like"/>
</dbReference>
<dbReference type="Pfam" id="PF16073">
    <property type="entry name" value="SAT"/>
    <property type="match status" value="1"/>
</dbReference>
<dbReference type="InterPro" id="IPR001031">
    <property type="entry name" value="Thioesterase"/>
</dbReference>
<feature type="active site" description="Proton acceptor; for dehydratase activity" evidence="5">
    <location>
        <position position="1314"/>
    </location>
</feature>
<dbReference type="InterPro" id="IPR009081">
    <property type="entry name" value="PP-bd_ACP"/>
</dbReference>
<accession>A0ABR0SHQ4</accession>
<dbReference type="NCBIfam" id="TIGR04532">
    <property type="entry name" value="PT_fungal_PKS"/>
    <property type="match status" value="1"/>
</dbReference>
<dbReference type="Pfam" id="PF00698">
    <property type="entry name" value="Acyl_transf_1"/>
    <property type="match status" value="1"/>
</dbReference>
<dbReference type="SUPFAM" id="SSF52151">
    <property type="entry name" value="FabD/lysophospholipase-like"/>
    <property type="match status" value="1"/>
</dbReference>
<keyword evidence="2" id="KW-0597">Phosphoprotein</keyword>
<dbReference type="SMART" id="SM00825">
    <property type="entry name" value="PKS_KS"/>
    <property type="match status" value="1"/>
</dbReference>
<sequence length="2037" mass="222229">MTSITMPKHLLLFGDQSSETFSSIQNLVRRSKYVPAARRFLQEATDAIQLEFSLLGHSKHGWSGSLDSLLALAEEYENSSGGNIIVSAALMCADEDPTILGSSREPVDIMAFCGGLLPASVAMAAKDTSQLFELSRQVISIIIRLAHEISRRSKQIEDRLGSWGRTYTGLPLPRFQEILDQFHEEQGIPKFKRIAIGVIAKDWVTLIGSPSSLEHLTSWSFEIMNASHIKTEVNGAIHTSLTPRIDVAKILGNSPLLNYQIDHTKARMFSPGSLKQYKHLTLGDLLTEAIEDIIHNVLYVTDSIQACVSTLDARQPVKLSLMGPSNQFAAVKQALQKHGIFYELNQLQEVATSDLTRGSSDLIAIVGMAGRFPGSDTVEDFWEDLLAGKCHIKEVPKSRFDVDDFFDASGEKKNSTTARHGAWLKNPGLFDHRLFNISPREAAQMDPGHRLILMVVYEALQAAGYSPDGSLANGSSRIASYFGQATNEWREVLNQKGADIYYVPGFSRAFGPGRLNYHFNWSGGAFSIDTACSTSATAVNLACSALIARECDMALAGGYSVINSPTIFSGLSRAGMLSATGGCRTYHDDADGYARGEGAGAVVLKRLEDALSDNDNILAVIRGSVRTHSPTATSMTHPSAAAQEATYKEVLRQSGLSAEEIAYVEMHGTGTQAGDVEEMNSVLNVFAKRRQKDNTLTIGAVKAAVGHGEGAAGVTSLIKVIMMLRERQIPPQPNWPFKLNQNFPPLAQLNVNISTKTGPLRPSPNSDKRVKMLVNSFDASGGNVSLAIEEAPPRHDKSEDTRAWHVVAISARTPTSLQKNRERLLDYLERHPDTKIADVAYTTTARRMHEPLRIAYTGSSTRRMISQLRDDVGKQSEVPKTKPKPGSRVFLFTGQGSHYSGMGADLFRESPVFRETISSYQEMATMIGLPAFIELIANPSLDLSSQSTVQIQLAIVALEIALAHTMKIWGITPDVVIGHSLGEYAALCVAGVLSVSDTLFLVGMRAALMEKHIVPNTHAMLATSMAEQDIAENIFQLNLQSCNVACANAPSITVASGTISDIEKLGEHLKANGEKTTLLPVPYGFHSGQIEPILEELRHVARSVVFSRPRIPIISTLTGQVERDESTFSPLYLTRQAREKVNFVGALDAGRVAGLYNDKSLWVEIGPTPVCLGLARKTLGIAPSQALPALKSGDSNWKTVSHILKQAYESGVSVNWTEFHRTFKDSVSLLNLPTYAFDCRDFWTTYTEPVASNTVTEPTFSAAARPAEAIAKSRNFASTSLQYIEDEAIEGQTINIVFGSKISEPQLLEAIRGHVVNGQAICPLSVFQDMALTAANYLYERMKGQFELPAMSIRNVEMSQALVATEATLDTTVRVKSSYNTNDGVVHIELRSERNGKPSLHGKCEVVFDTNPNLSLNMSQSFLLKSRIGALRDQVSAGKAHQLMKPVVYQLFSGLVAYSPPYQALQEVILDAGYNDAIGTVKLSDVSGLGQFHTSPYWIDAVIHLVGFVVNSGLRYPQDLACLVTGFDAWRSTKELAVGETYTVYACMQDVPNSHFVQGDCYVFHGEDLIQATLGIKFLKLKKTALSRILEVTPTSQGQPRAESLSTVRQFREESLHVIADDEDIPHVQWQKSPELHPRKSSHDVTSGDESAGIIKSVLSIISSESGCNVEDMTDETQFTDLGIDSVMAISILAALTRKLGLDLPAAFFLQHDTIGESKRALGHLLGSQTAVSDPQEPYMAQNMDVFDAMQLSELKRLRSCETLRSTPASSIPASPLLCDNLDEEIDMEEQIASEPESQEDMHGSLMHMQTKLVSSIVQYQGVSSPGSRKLFFIADETGSTFECIQLPSLGPNIGVYGVEPPLMGDFADVEINVQELASVYKSAIQKDQASGPYLLAGASAGAVFAFEVARLLLEAGEKVDCLVLLDCPSPRLERLQASDSSASSSWFARPDEEEHIKKMATIFAAYSPGQISSSLHPAVSVQILSRDEQSNSGWQGLIPTLQTHQSDMESGSFFQIPMVNTLSRIIGEIGGLRISQ</sequence>
<dbReference type="Pfam" id="PF00550">
    <property type="entry name" value="PP-binding"/>
    <property type="match status" value="1"/>
</dbReference>
<dbReference type="InterPro" id="IPR036736">
    <property type="entry name" value="ACP-like_sf"/>
</dbReference>
<proteinExistence type="predicted"/>
<dbReference type="PROSITE" id="PS52019">
    <property type="entry name" value="PKS_MFAS_DH"/>
    <property type="match status" value="1"/>
</dbReference>
<dbReference type="Gene3D" id="3.40.47.10">
    <property type="match status" value="1"/>
</dbReference>
<evidence type="ECO:0000256" key="2">
    <source>
        <dbReference type="ARBA" id="ARBA00022553"/>
    </source>
</evidence>
<dbReference type="InterPro" id="IPR014043">
    <property type="entry name" value="Acyl_transferase_dom"/>
</dbReference>
<dbReference type="CDD" id="cd00833">
    <property type="entry name" value="PKS"/>
    <property type="match status" value="1"/>
</dbReference>
<evidence type="ECO:0000256" key="3">
    <source>
        <dbReference type="ARBA" id="ARBA00022679"/>
    </source>
</evidence>
<dbReference type="Pfam" id="PF00975">
    <property type="entry name" value="Thioesterase"/>
    <property type="match status" value="1"/>
</dbReference>
<dbReference type="SMART" id="SM00823">
    <property type="entry name" value="PKS_PP"/>
    <property type="match status" value="1"/>
</dbReference>
<dbReference type="Pfam" id="PF21089">
    <property type="entry name" value="PKS_DH_N"/>
    <property type="match status" value="1"/>
</dbReference>
<evidence type="ECO:0000259" key="8">
    <source>
        <dbReference type="PROSITE" id="PS52004"/>
    </source>
</evidence>
<evidence type="ECO:0000259" key="7">
    <source>
        <dbReference type="PROSITE" id="PS50075"/>
    </source>
</evidence>
<dbReference type="Gene3D" id="3.40.50.1820">
    <property type="entry name" value="alpha/beta hydrolase"/>
    <property type="match status" value="1"/>
</dbReference>
<dbReference type="SUPFAM" id="SSF47336">
    <property type="entry name" value="ACP-like"/>
    <property type="match status" value="1"/>
</dbReference>
<keyword evidence="3" id="KW-0808">Transferase</keyword>
<evidence type="ECO:0000256" key="1">
    <source>
        <dbReference type="ARBA" id="ARBA00022450"/>
    </source>
</evidence>
<dbReference type="InterPro" id="IPR030918">
    <property type="entry name" value="PT_fungal_PKS"/>
</dbReference>
<feature type="region of interest" description="C-terminal hotdog fold" evidence="5">
    <location>
        <begin position="1440"/>
        <end position="1587"/>
    </location>
</feature>
<dbReference type="InterPro" id="IPR032088">
    <property type="entry name" value="SAT"/>
</dbReference>
<dbReference type="SMART" id="SM00827">
    <property type="entry name" value="PKS_AT"/>
    <property type="match status" value="1"/>
</dbReference>
<dbReference type="InterPro" id="IPR020806">
    <property type="entry name" value="PKS_PP-bd"/>
</dbReference>
<dbReference type="Gene3D" id="3.40.366.10">
    <property type="entry name" value="Malonyl-Coenzyme A Acyl Carrier Protein, domain 2"/>
    <property type="match status" value="1"/>
</dbReference>
<comment type="caution">
    <text evidence="10">The sequence shown here is derived from an EMBL/GenBank/DDBJ whole genome shotgun (WGS) entry which is preliminary data.</text>
</comment>
<evidence type="ECO:0000256" key="5">
    <source>
        <dbReference type="PROSITE-ProRule" id="PRU01363"/>
    </source>
</evidence>
<feature type="compositionally biased region" description="Basic and acidic residues" evidence="6">
    <location>
        <begin position="1634"/>
        <end position="1643"/>
    </location>
</feature>
<feature type="active site" description="Proton donor; for dehydratase activity" evidence="5">
    <location>
        <position position="1500"/>
    </location>
</feature>
<dbReference type="PROSITE" id="PS50075">
    <property type="entry name" value="CARRIER"/>
    <property type="match status" value="1"/>
</dbReference>
<dbReference type="Proteomes" id="UP001338125">
    <property type="component" value="Unassembled WGS sequence"/>
</dbReference>
<dbReference type="Pfam" id="PF00109">
    <property type="entry name" value="ketoacyl-synt"/>
    <property type="match status" value="1"/>
</dbReference>
<dbReference type="InterPro" id="IPR001227">
    <property type="entry name" value="Ac_transferase_dom_sf"/>
</dbReference>
<dbReference type="PANTHER" id="PTHR43775:SF37">
    <property type="entry name" value="SI:DKEY-61P9.11"/>
    <property type="match status" value="1"/>
</dbReference>
<feature type="region of interest" description="Disordered" evidence="6">
    <location>
        <begin position="1629"/>
        <end position="1648"/>
    </location>
</feature>
<keyword evidence="4" id="KW-0511">Multifunctional enzyme</keyword>
<dbReference type="SUPFAM" id="SSF53474">
    <property type="entry name" value="alpha/beta-Hydrolases"/>
    <property type="match status" value="1"/>
</dbReference>
<dbReference type="SUPFAM" id="SSF53901">
    <property type="entry name" value="Thiolase-like"/>
    <property type="match status" value="1"/>
</dbReference>
<dbReference type="Gene3D" id="1.10.1200.10">
    <property type="entry name" value="ACP-like"/>
    <property type="match status" value="1"/>
</dbReference>
<feature type="domain" description="Ketosynthase family 3 (KS3)" evidence="8">
    <location>
        <begin position="360"/>
        <end position="790"/>
    </location>
</feature>
<dbReference type="PROSITE" id="PS52004">
    <property type="entry name" value="KS3_2"/>
    <property type="match status" value="1"/>
</dbReference>
<dbReference type="Gene3D" id="3.30.70.250">
    <property type="entry name" value="Malonyl-CoA ACP transacylase, ACP-binding"/>
    <property type="match status" value="1"/>
</dbReference>
<dbReference type="InterPro" id="IPR016036">
    <property type="entry name" value="Malonyl_transacylase_ACP-bd"/>
</dbReference>
<feature type="domain" description="Carrier" evidence="7">
    <location>
        <begin position="1649"/>
        <end position="1726"/>
    </location>
</feature>
<feature type="region of interest" description="N-terminal hotdog fold" evidence="5">
    <location>
        <begin position="1281"/>
        <end position="1413"/>
    </location>
</feature>
<evidence type="ECO:0000256" key="6">
    <source>
        <dbReference type="SAM" id="MobiDB-lite"/>
    </source>
</evidence>
<dbReference type="Gene3D" id="3.10.129.110">
    <property type="entry name" value="Polyketide synthase dehydratase"/>
    <property type="match status" value="1"/>
</dbReference>
<dbReference type="PROSITE" id="PS00606">
    <property type="entry name" value="KS3_1"/>
    <property type="match status" value="1"/>
</dbReference>
<feature type="domain" description="PKS/mFAS DH" evidence="9">
    <location>
        <begin position="1281"/>
        <end position="1587"/>
    </location>
</feature>
<keyword evidence="1" id="KW-0596">Phosphopantetheine</keyword>